<evidence type="ECO:0000256" key="11">
    <source>
        <dbReference type="ARBA" id="ARBA00023004"/>
    </source>
</evidence>
<dbReference type="GO" id="GO:0051539">
    <property type="term" value="F:4 iron, 4 sulfur cluster binding"/>
    <property type="evidence" value="ECO:0007669"/>
    <property type="project" value="UniProtKB-KW"/>
</dbReference>
<dbReference type="Pfam" id="PF00330">
    <property type="entry name" value="Aconitase"/>
    <property type="match status" value="1"/>
</dbReference>
<dbReference type="Gene3D" id="3.30.499.10">
    <property type="entry name" value="Aconitase, domain 3"/>
    <property type="match status" value="1"/>
</dbReference>
<dbReference type="InterPro" id="IPR018136">
    <property type="entry name" value="Aconitase_4Fe-4S_BS"/>
</dbReference>
<dbReference type="PROSITE" id="PS01244">
    <property type="entry name" value="ACONITASE_2"/>
    <property type="match status" value="1"/>
</dbReference>
<keyword evidence="8" id="KW-0004">4Fe-4S</keyword>
<dbReference type="GO" id="GO:0046872">
    <property type="term" value="F:metal ion binding"/>
    <property type="evidence" value="ECO:0007669"/>
    <property type="project" value="UniProtKB-KW"/>
</dbReference>
<dbReference type="SUPFAM" id="SSF53732">
    <property type="entry name" value="Aconitase iron-sulfur domain"/>
    <property type="match status" value="1"/>
</dbReference>
<dbReference type="Proteomes" id="UP000255518">
    <property type="component" value="Unassembled WGS sequence"/>
</dbReference>
<organism evidence="16 17">
    <name type="scientific">Klebsiella pneumoniae</name>
    <dbReference type="NCBI Taxonomy" id="573"/>
    <lineage>
        <taxon>Bacteria</taxon>
        <taxon>Pseudomonadati</taxon>
        <taxon>Pseudomonadota</taxon>
        <taxon>Gammaproteobacteria</taxon>
        <taxon>Enterobacterales</taxon>
        <taxon>Enterobacteriaceae</taxon>
        <taxon>Klebsiella/Raoultella group</taxon>
        <taxon>Klebsiella</taxon>
        <taxon>Klebsiella pneumoniae complex</taxon>
    </lineage>
</organism>
<evidence type="ECO:0000256" key="3">
    <source>
        <dbReference type="ARBA" id="ARBA00002695"/>
    </source>
</evidence>
<evidence type="ECO:0000256" key="9">
    <source>
        <dbReference type="ARBA" id="ARBA00022605"/>
    </source>
</evidence>
<accession>A0A377UWV0</accession>
<evidence type="ECO:0000256" key="12">
    <source>
        <dbReference type="ARBA" id="ARBA00023014"/>
    </source>
</evidence>
<dbReference type="EC" id="4.2.1.33" evidence="6"/>
<keyword evidence="12" id="KW-0411">Iron-sulfur</keyword>
<comment type="pathway">
    <text evidence="4">Amino-acid biosynthesis; L-leucine biosynthesis; L-leucine from 3-methyl-2-oxobutanoate: step 2/4.</text>
</comment>
<dbReference type="InterPro" id="IPR001030">
    <property type="entry name" value="Acoase/IPM_deHydtase_lsu_aba"/>
</dbReference>
<evidence type="ECO:0000256" key="13">
    <source>
        <dbReference type="ARBA" id="ARBA00023239"/>
    </source>
</evidence>
<reference evidence="16 17" key="1">
    <citation type="submission" date="2018-06" db="EMBL/GenBank/DDBJ databases">
        <authorList>
            <consortium name="Pathogen Informatics"/>
            <person name="Doyle S."/>
        </authorList>
    </citation>
    <scope>NUCLEOTIDE SEQUENCE [LARGE SCALE GENOMIC DNA]</scope>
    <source>
        <strain evidence="16 17">NCTC13443</strain>
    </source>
</reference>
<dbReference type="PANTHER" id="PTHR43822:SF9">
    <property type="entry name" value="3-ISOPROPYLMALATE DEHYDRATASE"/>
    <property type="match status" value="1"/>
</dbReference>
<dbReference type="InterPro" id="IPR015931">
    <property type="entry name" value="Acnase/IPM_dHydase_lsu_aba_1/3"/>
</dbReference>
<dbReference type="AlphaFoldDB" id="A0A377UWV0"/>
<evidence type="ECO:0000313" key="17">
    <source>
        <dbReference type="Proteomes" id="UP000255518"/>
    </source>
</evidence>
<comment type="subunit">
    <text evidence="5">Heterodimer of LeuC and LeuD.</text>
</comment>
<dbReference type="InterPro" id="IPR050067">
    <property type="entry name" value="IPM_dehydratase_rel_enz"/>
</dbReference>
<proteinExistence type="predicted"/>
<dbReference type="PANTHER" id="PTHR43822">
    <property type="entry name" value="HOMOACONITASE, MITOCHONDRIAL-RELATED"/>
    <property type="match status" value="1"/>
</dbReference>
<evidence type="ECO:0000256" key="14">
    <source>
        <dbReference type="ARBA" id="ARBA00023304"/>
    </source>
</evidence>
<evidence type="ECO:0000259" key="15">
    <source>
        <dbReference type="Pfam" id="PF00330"/>
    </source>
</evidence>
<keyword evidence="11" id="KW-0408">Iron</keyword>
<evidence type="ECO:0000256" key="2">
    <source>
        <dbReference type="ARBA" id="ARBA00001966"/>
    </source>
</evidence>
<keyword evidence="14" id="KW-0100">Branched-chain amino acid biosynthesis</keyword>
<evidence type="ECO:0000256" key="10">
    <source>
        <dbReference type="ARBA" id="ARBA00022723"/>
    </source>
</evidence>
<dbReference type="InterPro" id="IPR036008">
    <property type="entry name" value="Aconitase_4Fe-4S_dom"/>
</dbReference>
<evidence type="ECO:0000256" key="1">
    <source>
        <dbReference type="ARBA" id="ARBA00000491"/>
    </source>
</evidence>
<evidence type="ECO:0000256" key="5">
    <source>
        <dbReference type="ARBA" id="ARBA00011271"/>
    </source>
</evidence>
<keyword evidence="10" id="KW-0479">Metal-binding</keyword>
<keyword evidence="13 16" id="KW-0456">Lyase</keyword>
<name>A0A377UWV0_KLEPN</name>
<protein>
    <recommendedName>
        <fullName evidence="6">3-isopropylmalate dehydratase</fullName>
        <ecNumber evidence="6">4.2.1.33</ecNumber>
    </recommendedName>
</protein>
<comment type="catalytic activity">
    <reaction evidence="1">
        <text>(2R,3S)-3-isopropylmalate = (2S)-2-isopropylmalate</text>
        <dbReference type="Rhea" id="RHEA:32287"/>
        <dbReference type="ChEBI" id="CHEBI:1178"/>
        <dbReference type="ChEBI" id="CHEBI:35121"/>
        <dbReference type="EC" id="4.2.1.33"/>
    </reaction>
</comment>
<keyword evidence="7" id="KW-0432">Leucine biosynthesis</keyword>
<dbReference type="GO" id="GO:0003861">
    <property type="term" value="F:3-isopropylmalate dehydratase activity"/>
    <property type="evidence" value="ECO:0007669"/>
    <property type="project" value="UniProtKB-EC"/>
</dbReference>
<dbReference type="GO" id="GO:0009098">
    <property type="term" value="P:L-leucine biosynthetic process"/>
    <property type="evidence" value="ECO:0007669"/>
    <property type="project" value="UniProtKB-KW"/>
</dbReference>
<evidence type="ECO:0000313" key="16">
    <source>
        <dbReference type="EMBL" id="STT01338.1"/>
    </source>
</evidence>
<gene>
    <name evidence="16" type="primary">leuC1</name>
    <name evidence="16" type="ORF">NCTC13443_01652</name>
</gene>
<evidence type="ECO:0000256" key="7">
    <source>
        <dbReference type="ARBA" id="ARBA00022430"/>
    </source>
</evidence>
<sequence>MAPGVQALVVPGSGPVKAQAEAEGLDKIFIEAGFEWRLPGCSMCLAMNNDRLNPANAVPQPATVTLKAVRAAADARTW</sequence>
<comment type="function">
    <text evidence="3">Catalyzes the isomerization between 2-isopropylmalate and 3-isopropylmalate, via the formation of 2-isopropylmaleate.</text>
</comment>
<keyword evidence="9" id="KW-0028">Amino-acid biosynthesis</keyword>
<evidence type="ECO:0000256" key="8">
    <source>
        <dbReference type="ARBA" id="ARBA00022485"/>
    </source>
</evidence>
<feature type="domain" description="Aconitase/3-isopropylmalate dehydratase large subunit alpha/beta/alpha" evidence="15">
    <location>
        <begin position="2"/>
        <end position="57"/>
    </location>
</feature>
<evidence type="ECO:0000256" key="4">
    <source>
        <dbReference type="ARBA" id="ARBA00004729"/>
    </source>
</evidence>
<dbReference type="EMBL" id="UGKT01000001">
    <property type="protein sequence ID" value="STT01338.1"/>
    <property type="molecule type" value="Genomic_DNA"/>
</dbReference>
<comment type="cofactor">
    <cofactor evidence="2">
        <name>[4Fe-4S] cluster</name>
        <dbReference type="ChEBI" id="CHEBI:49883"/>
    </cofactor>
</comment>
<evidence type="ECO:0000256" key="6">
    <source>
        <dbReference type="ARBA" id="ARBA00011998"/>
    </source>
</evidence>